<keyword evidence="7" id="KW-0539">Nucleus</keyword>
<evidence type="ECO:0000259" key="10">
    <source>
        <dbReference type="Pfam" id="PF26138"/>
    </source>
</evidence>
<dbReference type="GO" id="GO:0004518">
    <property type="term" value="F:nuclease activity"/>
    <property type="evidence" value="ECO:0007669"/>
    <property type="project" value="UniProtKB-KW"/>
</dbReference>
<evidence type="ECO:0000256" key="4">
    <source>
        <dbReference type="ARBA" id="ARBA00022722"/>
    </source>
</evidence>
<evidence type="ECO:0000256" key="8">
    <source>
        <dbReference type="SAM" id="Phobius"/>
    </source>
</evidence>
<dbReference type="PANTHER" id="PTHR22930:SF281">
    <property type="entry name" value="NUCLEASE"/>
    <property type="match status" value="1"/>
</dbReference>
<comment type="caution">
    <text evidence="11">The sequence shown here is derived from an EMBL/GenBank/DDBJ whole genome shotgun (WGS) entry which is preliminary data.</text>
</comment>
<reference evidence="11 12" key="1">
    <citation type="submission" date="2020-08" db="EMBL/GenBank/DDBJ databases">
        <title>Plant Genome Project.</title>
        <authorList>
            <person name="Zhang R.-G."/>
        </authorList>
    </citation>
    <scope>NUCLEOTIDE SEQUENCE [LARGE SCALE GENOMIC DNA]</scope>
    <source>
        <tissue evidence="11">Rhizome</tissue>
    </source>
</reference>
<dbReference type="AlphaFoldDB" id="A0A8J5HKL7"/>
<evidence type="ECO:0000256" key="7">
    <source>
        <dbReference type="ARBA" id="ARBA00023242"/>
    </source>
</evidence>
<keyword evidence="4" id="KW-0540">Nuclease</keyword>
<evidence type="ECO:0000313" key="12">
    <source>
        <dbReference type="Proteomes" id="UP000734854"/>
    </source>
</evidence>
<dbReference type="GO" id="GO:0005634">
    <property type="term" value="C:nucleus"/>
    <property type="evidence" value="ECO:0007669"/>
    <property type="project" value="UniProtKB-SubCell"/>
</dbReference>
<dbReference type="GO" id="GO:0016787">
    <property type="term" value="F:hydrolase activity"/>
    <property type="evidence" value="ECO:0007669"/>
    <property type="project" value="UniProtKB-KW"/>
</dbReference>
<dbReference type="Proteomes" id="UP000734854">
    <property type="component" value="Unassembled WGS sequence"/>
</dbReference>
<comment type="cofactor">
    <cofactor evidence="1">
        <name>a divalent metal cation</name>
        <dbReference type="ChEBI" id="CHEBI:60240"/>
    </cofactor>
</comment>
<protein>
    <recommendedName>
        <fullName evidence="13">DDE Tnp4 domain-containing protein</fullName>
    </recommendedName>
</protein>
<comment type="subcellular location">
    <subcellularLocation>
        <location evidence="2">Nucleus</location>
    </subcellularLocation>
</comment>
<evidence type="ECO:0000313" key="11">
    <source>
        <dbReference type="EMBL" id="KAG6525995.1"/>
    </source>
</evidence>
<evidence type="ECO:0008006" key="13">
    <source>
        <dbReference type="Google" id="ProtNLM"/>
    </source>
</evidence>
<dbReference type="InterPro" id="IPR027806">
    <property type="entry name" value="HARBI1_dom"/>
</dbReference>
<keyword evidence="6" id="KW-0378">Hydrolase</keyword>
<evidence type="ECO:0000256" key="1">
    <source>
        <dbReference type="ARBA" id="ARBA00001968"/>
    </source>
</evidence>
<keyword evidence="12" id="KW-1185">Reference proteome</keyword>
<dbReference type="GO" id="GO:0046872">
    <property type="term" value="F:metal ion binding"/>
    <property type="evidence" value="ECO:0007669"/>
    <property type="project" value="UniProtKB-KW"/>
</dbReference>
<dbReference type="PANTHER" id="PTHR22930">
    <property type="match status" value="1"/>
</dbReference>
<evidence type="ECO:0000256" key="2">
    <source>
        <dbReference type="ARBA" id="ARBA00004123"/>
    </source>
</evidence>
<feature type="domain" description="DDE Tnp4" evidence="9">
    <location>
        <begin position="114"/>
        <end position="260"/>
    </location>
</feature>
<evidence type="ECO:0000256" key="6">
    <source>
        <dbReference type="ARBA" id="ARBA00022801"/>
    </source>
</evidence>
<dbReference type="EMBL" id="JACMSC010000004">
    <property type="protein sequence ID" value="KAG6525995.1"/>
    <property type="molecule type" value="Genomic_DNA"/>
</dbReference>
<evidence type="ECO:0000256" key="3">
    <source>
        <dbReference type="ARBA" id="ARBA00006958"/>
    </source>
</evidence>
<keyword evidence="8" id="KW-1133">Transmembrane helix</keyword>
<feature type="domain" description="DUF8040" evidence="10">
    <location>
        <begin position="1"/>
        <end position="69"/>
    </location>
</feature>
<dbReference type="Pfam" id="PF13359">
    <property type="entry name" value="DDE_Tnp_4"/>
    <property type="match status" value="1"/>
</dbReference>
<accession>A0A8J5HKL7</accession>
<dbReference type="InterPro" id="IPR058353">
    <property type="entry name" value="DUF8040"/>
</dbReference>
<keyword evidence="8" id="KW-0472">Membrane</keyword>
<dbReference type="Pfam" id="PF26138">
    <property type="entry name" value="DUF8040"/>
    <property type="match status" value="1"/>
</dbReference>
<proteinExistence type="inferred from homology"/>
<organism evidence="11 12">
    <name type="scientific">Zingiber officinale</name>
    <name type="common">Ginger</name>
    <name type="synonym">Amomum zingiber</name>
    <dbReference type="NCBI Taxonomy" id="94328"/>
    <lineage>
        <taxon>Eukaryota</taxon>
        <taxon>Viridiplantae</taxon>
        <taxon>Streptophyta</taxon>
        <taxon>Embryophyta</taxon>
        <taxon>Tracheophyta</taxon>
        <taxon>Spermatophyta</taxon>
        <taxon>Magnoliopsida</taxon>
        <taxon>Liliopsida</taxon>
        <taxon>Zingiberales</taxon>
        <taxon>Zingiberaceae</taxon>
        <taxon>Zingiber</taxon>
    </lineage>
</organism>
<sequence>MDRRTLVKLCYLLTTHGQLQGNRNMSISELIISFIHIIAYNVKNRVLKRQTSRSGKTVNIQFHLVLNSTLRLHNILLEKPKPIPENQTDERWKWFKGCLGALDETYITINVLVDDKPRYRIRKYEIATNVLDVCTPNIQFSYVLLGCEGSTTDGRVLRDIYIYIYIVIFIGAYYLCDARYTNGEGFLAPYRGQRYHLAEWRQGYRLTTIKEYFNMKHSQARNCIERCFGILKARWAILRDKSFYSSKTQCRIISACCILHDFIRSEMTTDPIETEGSSSLLLSSSEGQGGADISGLDDSIAFEQEVVKLMEINVTSAMQLLQKKDSASWQ</sequence>
<name>A0A8J5HKL7_ZINOF</name>
<keyword evidence="8" id="KW-0812">Transmembrane</keyword>
<evidence type="ECO:0000256" key="5">
    <source>
        <dbReference type="ARBA" id="ARBA00022723"/>
    </source>
</evidence>
<keyword evidence="5" id="KW-0479">Metal-binding</keyword>
<gene>
    <name evidence="11" type="ORF">ZIOFF_015969</name>
</gene>
<feature type="transmembrane region" description="Helical" evidence="8">
    <location>
        <begin position="160"/>
        <end position="176"/>
    </location>
</feature>
<dbReference type="InterPro" id="IPR045249">
    <property type="entry name" value="HARBI1-like"/>
</dbReference>
<comment type="similarity">
    <text evidence="3">Belongs to the HARBI1 family.</text>
</comment>
<evidence type="ECO:0000259" key="9">
    <source>
        <dbReference type="Pfam" id="PF13359"/>
    </source>
</evidence>